<name>A0A4S8HUV7_9BACT</name>
<protein>
    <submittedName>
        <fullName evidence="3">ATP/GTP-binding protein</fullName>
    </submittedName>
</protein>
<sequence>MKKHLITGTVILATLFANAQEHQLVKKWETDSLLKVPEGALYDAENKVIYVSNIDGQPWEKDNKGSVGKVGLDGKIITVDWVSGLQAPKGMALYKNNLYVADVDKVAVIDIKNGTIAQTIPVEGAERLNDITVDKKGVLYVSDSKVKRVHRIENGQATTWLDSLKGPNGVLINGNDLFVLDAGGLYKVEKDKTFTKLADGMEGGTDGVEHVKGKDYIVSCWAGAIWYVKGDGTKQNLLDTRAQKINTADIGYDAKNRIVYVPTFFKNSLVAYELK</sequence>
<dbReference type="OrthoDB" id="7675395at2"/>
<dbReference type="Proteomes" id="UP000306918">
    <property type="component" value="Unassembled WGS sequence"/>
</dbReference>
<dbReference type="InterPro" id="IPR011042">
    <property type="entry name" value="6-blade_b-propeller_TolB-like"/>
</dbReference>
<organism evidence="3 4">
    <name type="scientific">Niastella caeni</name>
    <dbReference type="NCBI Taxonomy" id="2569763"/>
    <lineage>
        <taxon>Bacteria</taxon>
        <taxon>Pseudomonadati</taxon>
        <taxon>Bacteroidota</taxon>
        <taxon>Chitinophagia</taxon>
        <taxon>Chitinophagales</taxon>
        <taxon>Chitinophagaceae</taxon>
        <taxon>Niastella</taxon>
    </lineage>
</organism>
<feature type="signal peptide" evidence="1">
    <location>
        <begin position="1"/>
        <end position="19"/>
    </location>
</feature>
<feature type="domain" description="SMP-30/Gluconolactonase/LRE-like region" evidence="2">
    <location>
        <begin position="36"/>
        <end position="201"/>
    </location>
</feature>
<feature type="chain" id="PRO_5020612917" evidence="1">
    <location>
        <begin position="20"/>
        <end position="275"/>
    </location>
</feature>
<proteinExistence type="predicted"/>
<evidence type="ECO:0000313" key="3">
    <source>
        <dbReference type="EMBL" id="THU38439.1"/>
    </source>
</evidence>
<reference evidence="3 4" key="1">
    <citation type="submission" date="2019-04" db="EMBL/GenBank/DDBJ databases">
        <title>Niastella caeni sp. nov., isolated from activated sludge.</title>
        <authorList>
            <person name="Sheng M."/>
        </authorList>
    </citation>
    <scope>NUCLEOTIDE SEQUENCE [LARGE SCALE GENOMIC DNA]</scope>
    <source>
        <strain evidence="3 4">HX-2-15</strain>
    </source>
</reference>
<comment type="caution">
    <text evidence="3">The sequence shown here is derived from an EMBL/GenBank/DDBJ whole genome shotgun (WGS) entry which is preliminary data.</text>
</comment>
<dbReference type="RefSeq" id="WP_136578395.1">
    <property type="nucleotide sequence ID" value="NZ_STFF01000004.1"/>
</dbReference>
<dbReference type="Gene3D" id="2.120.10.30">
    <property type="entry name" value="TolB, C-terminal domain"/>
    <property type="match status" value="1"/>
</dbReference>
<evidence type="ECO:0000256" key="1">
    <source>
        <dbReference type="SAM" id="SignalP"/>
    </source>
</evidence>
<keyword evidence="4" id="KW-1185">Reference proteome</keyword>
<dbReference type="Pfam" id="PF08450">
    <property type="entry name" value="SGL"/>
    <property type="match status" value="1"/>
</dbReference>
<dbReference type="EMBL" id="STFF01000004">
    <property type="protein sequence ID" value="THU38439.1"/>
    <property type="molecule type" value="Genomic_DNA"/>
</dbReference>
<evidence type="ECO:0000259" key="2">
    <source>
        <dbReference type="Pfam" id="PF08450"/>
    </source>
</evidence>
<accession>A0A4S8HUV7</accession>
<dbReference type="AlphaFoldDB" id="A0A4S8HUV7"/>
<dbReference type="SUPFAM" id="SSF63829">
    <property type="entry name" value="Calcium-dependent phosphotriesterase"/>
    <property type="match status" value="1"/>
</dbReference>
<gene>
    <name evidence="3" type="ORF">FAM09_17380</name>
</gene>
<evidence type="ECO:0000313" key="4">
    <source>
        <dbReference type="Proteomes" id="UP000306918"/>
    </source>
</evidence>
<dbReference type="InterPro" id="IPR013658">
    <property type="entry name" value="SGL"/>
</dbReference>
<keyword evidence="1" id="KW-0732">Signal</keyword>